<protein>
    <recommendedName>
        <fullName evidence="3">Flagellar biosynthesis protein</fullName>
    </recommendedName>
</protein>
<accession>A0A919Y172</accession>
<evidence type="ECO:0000313" key="1">
    <source>
        <dbReference type="EMBL" id="GIO41819.1"/>
    </source>
</evidence>
<evidence type="ECO:0000313" key="2">
    <source>
        <dbReference type="Proteomes" id="UP000678895"/>
    </source>
</evidence>
<keyword evidence="2" id="KW-1185">Reference proteome</keyword>
<comment type="caution">
    <text evidence="1">The sequence shown here is derived from an EMBL/GenBank/DDBJ whole genome shotgun (WGS) entry which is preliminary data.</text>
</comment>
<proteinExistence type="predicted"/>
<gene>
    <name evidence="1" type="ORF">J41TS4_15770</name>
</gene>
<dbReference type="AlphaFoldDB" id="A0A919Y172"/>
<dbReference type="RefSeq" id="WP_301626211.1">
    <property type="nucleotide sequence ID" value="NZ_BORS01000004.1"/>
</dbReference>
<dbReference type="InterPro" id="IPR013367">
    <property type="entry name" value="Flagellar_put"/>
</dbReference>
<organism evidence="1 2">
    <name type="scientific">Paenibacillus apis</name>
    <dbReference type="NCBI Taxonomy" id="1792174"/>
    <lineage>
        <taxon>Bacteria</taxon>
        <taxon>Bacillati</taxon>
        <taxon>Bacillota</taxon>
        <taxon>Bacilli</taxon>
        <taxon>Bacillales</taxon>
        <taxon>Paenibacillaceae</taxon>
        <taxon>Paenibacillus</taxon>
    </lineage>
</organism>
<reference evidence="1" key="1">
    <citation type="submission" date="2021-03" db="EMBL/GenBank/DDBJ databases">
        <title>Antimicrobial resistance genes in bacteria isolated from Japanese honey, and their potential for conferring macrolide and lincosamide resistance in the American foulbrood pathogen Paenibacillus larvae.</title>
        <authorList>
            <person name="Okamoto M."/>
            <person name="Kumagai M."/>
            <person name="Kanamori H."/>
            <person name="Takamatsu D."/>
        </authorList>
    </citation>
    <scope>NUCLEOTIDE SEQUENCE</scope>
    <source>
        <strain evidence="1">J41TS4</strain>
    </source>
</reference>
<dbReference type="Pfam" id="PF12611">
    <property type="entry name" value="Flagellar_put"/>
    <property type="match status" value="1"/>
</dbReference>
<name>A0A919Y172_9BACL</name>
<dbReference type="Proteomes" id="UP000678895">
    <property type="component" value="Unassembled WGS sequence"/>
</dbReference>
<dbReference type="EMBL" id="BORS01000004">
    <property type="protein sequence ID" value="GIO41819.1"/>
    <property type="molecule type" value="Genomic_DNA"/>
</dbReference>
<dbReference type="NCBIfam" id="TIGR02530">
    <property type="entry name" value="flg_new"/>
    <property type="match status" value="1"/>
</dbReference>
<evidence type="ECO:0008006" key="3">
    <source>
        <dbReference type="Google" id="ProtNLM"/>
    </source>
</evidence>
<sequence>MNEPIRIGALYPGRIQPGIGISTAAKRSGNQAASPSVEFKDVLQSQLLHFSNHAVKRLEQRGIELKPEQIQKIESAIEQAAAKGAKDSLILLQDMALIVNVSNRTVVTAMDGSSMKDNVFTQIDSAVIISS</sequence>